<keyword evidence="2" id="KW-1185">Reference proteome</keyword>
<dbReference type="Gramene" id="AET3Gv20847500.4">
    <property type="protein sequence ID" value="AET3Gv20847500.4"/>
    <property type="gene ID" value="AET3Gv20847500"/>
</dbReference>
<reference evidence="1" key="3">
    <citation type="journal article" date="2017" name="Nature">
        <title>Genome sequence of the progenitor of the wheat D genome Aegilops tauschii.</title>
        <authorList>
            <person name="Luo M.C."/>
            <person name="Gu Y.Q."/>
            <person name="Puiu D."/>
            <person name="Wang H."/>
            <person name="Twardziok S.O."/>
            <person name="Deal K.R."/>
            <person name="Huo N."/>
            <person name="Zhu T."/>
            <person name="Wang L."/>
            <person name="Wang Y."/>
            <person name="McGuire P.E."/>
            <person name="Liu S."/>
            <person name="Long H."/>
            <person name="Ramasamy R.K."/>
            <person name="Rodriguez J.C."/>
            <person name="Van S.L."/>
            <person name="Yuan L."/>
            <person name="Wang Z."/>
            <person name="Xia Z."/>
            <person name="Xiao L."/>
            <person name="Anderson O.D."/>
            <person name="Ouyang S."/>
            <person name="Liang Y."/>
            <person name="Zimin A.V."/>
            <person name="Pertea G."/>
            <person name="Qi P."/>
            <person name="Bennetzen J.L."/>
            <person name="Dai X."/>
            <person name="Dawson M.W."/>
            <person name="Muller H.G."/>
            <person name="Kugler K."/>
            <person name="Rivarola-Duarte L."/>
            <person name="Spannagl M."/>
            <person name="Mayer K.F.X."/>
            <person name="Lu F.H."/>
            <person name="Bevan M.W."/>
            <person name="Leroy P."/>
            <person name="Li P."/>
            <person name="You F.M."/>
            <person name="Sun Q."/>
            <person name="Liu Z."/>
            <person name="Lyons E."/>
            <person name="Wicker T."/>
            <person name="Salzberg S.L."/>
            <person name="Devos K.M."/>
            <person name="Dvorak J."/>
        </authorList>
    </citation>
    <scope>NUCLEOTIDE SEQUENCE [LARGE SCALE GENOMIC DNA]</scope>
    <source>
        <strain evidence="1">cv. AL8/78</strain>
    </source>
</reference>
<reference evidence="1" key="4">
    <citation type="submission" date="2019-03" db="UniProtKB">
        <authorList>
            <consortium name="EnsemblPlants"/>
        </authorList>
    </citation>
    <scope>IDENTIFICATION</scope>
</reference>
<organism evidence="1 2">
    <name type="scientific">Aegilops tauschii subsp. strangulata</name>
    <name type="common">Goatgrass</name>
    <dbReference type="NCBI Taxonomy" id="200361"/>
    <lineage>
        <taxon>Eukaryota</taxon>
        <taxon>Viridiplantae</taxon>
        <taxon>Streptophyta</taxon>
        <taxon>Embryophyta</taxon>
        <taxon>Tracheophyta</taxon>
        <taxon>Spermatophyta</taxon>
        <taxon>Magnoliopsida</taxon>
        <taxon>Liliopsida</taxon>
        <taxon>Poales</taxon>
        <taxon>Poaceae</taxon>
        <taxon>BOP clade</taxon>
        <taxon>Pooideae</taxon>
        <taxon>Triticodae</taxon>
        <taxon>Triticeae</taxon>
        <taxon>Triticinae</taxon>
        <taxon>Aegilops</taxon>
    </lineage>
</organism>
<evidence type="ECO:0000313" key="1">
    <source>
        <dbReference type="EnsemblPlants" id="AET3Gv20847500.4"/>
    </source>
</evidence>
<proteinExistence type="predicted"/>
<dbReference type="AlphaFoldDB" id="A0A453G0H7"/>
<reference evidence="2" key="1">
    <citation type="journal article" date="2014" name="Science">
        <title>Ancient hybridizations among the ancestral genomes of bread wheat.</title>
        <authorList>
            <consortium name="International Wheat Genome Sequencing Consortium,"/>
            <person name="Marcussen T."/>
            <person name="Sandve S.R."/>
            <person name="Heier L."/>
            <person name="Spannagl M."/>
            <person name="Pfeifer M."/>
            <person name="Jakobsen K.S."/>
            <person name="Wulff B.B."/>
            <person name="Steuernagel B."/>
            <person name="Mayer K.F."/>
            <person name="Olsen O.A."/>
        </authorList>
    </citation>
    <scope>NUCLEOTIDE SEQUENCE [LARGE SCALE GENOMIC DNA]</scope>
    <source>
        <strain evidence="2">cv. AL8/78</strain>
    </source>
</reference>
<protein>
    <submittedName>
        <fullName evidence="1">Uncharacterized protein</fullName>
    </submittedName>
</protein>
<reference evidence="1" key="5">
    <citation type="journal article" date="2021" name="G3 (Bethesda)">
        <title>Aegilops tauschii genome assembly Aet v5.0 features greater sequence contiguity and improved annotation.</title>
        <authorList>
            <person name="Wang L."/>
            <person name="Zhu T."/>
            <person name="Rodriguez J.C."/>
            <person name="Deal K.R."/>
            <person name="Dubcovsky J."/>
            <person name="McGuire P.E."/>
            <person name="Lux T."/>
            <person name="Spannagl M."/>
            <person name="Mayer K.F.X."/>
            <person name="Baldrich P."/>
            <person name="Meyers B.C."/>
            <person name="Huo N."/>
            <person name="Gu Y.Q."/>
            <person name="Zhou H."/>
            <person name="Devos K.M."/>
            <person name="Bennetzen J.L."/>
            <person name="Unver T."/>
            <person name="Budak H."/>
            <person name="Gulick P.J."/>
            <person name="Galiba G."/>
            <person name="Kalapos B."/>
            <person name="Nelson D.R."/>
            <person name="Li P."/>
            <person name="You F.M."/>
            <person name="Luo M.C."/>
            <person name="Dvorak J."/>
        </authorList>
    </citation>
    <scope>NUCLEOTIDE SEQUENCE [LARGE SCALE GENOMIC DNA]</scope>
    <source>
        <strain evidence="1">cv. AL8/78</strain>
    </source>
</reference>
<evidence type="ECO:0000313" key="2">
    <source>
        <dbReference type="Proteomes" id="UP000015105"/>
    </source>
</evidence>
<sequence length="48" mass="5598">MDHKMRLPFEKEFAVLNQTISSAFLEIQKIRDRCAFGWVQLTDLAVSI</sequence>
<name>A0A453G0H7_AEGTS</name>
<dbReference type="EnsemblPlants" id="AET3Gv20847500.4">
    <property type="protein sequence ID" value="AET3Gv20847500.4"/>
    <property type="gene ID" value="AET3Gv20847500"/>
</dbReference>
<reference evidence="2" key="2">
    <citation type="journal article" date="2017" name="Nat. Plants">
        <title>The Aegilops tauschii genome reveals multiple impacts of transposons.</title>
        <authorList>
            <person name="Zhao G."/>
            <person name="Zou C."/>
            <person name="Li K."/>
            <person name="Wang K."/>
            <person name="Li T."/>
            <person name="Gao L."/>
            <person name="Zhang X."/>
            <person name="Wang H."/>
            <person name="Yang Z."/>
            <person name="Liu X."/>
            <person name="Jiang W."/>
            <person name="Mao L."/>
            <person name="Kong X."/>
            <person name="Jiao Y."/>
            <person name="Jia J."/>
        </authorList>
    </citation>
    <scope>NUCLEOTIDE SEQUENCE [LARGE SCALE GENOMIC DNA]</scope>
    <source>
        <strain evidence="2">cv. AL8/78</strain>
    </source>
</reference>
<accession>A0A453G0H7</accession>
<dbReference type="Proteomes" id="UP000015105">
    <property type="component" value="Chromosome 3D"/>
</dbReference>